<organism evidence="8 9">
    <name type="scientific">Deinococcus humi</name>
    <dbReference type="NCBI Taxonomy" id="662880"/>
    <lineage>
        <taxon>Bacteria</taxon>
        <taxon>Thermotogati</taxon>
        <taxon>Deinococcota</taxon>
        <taxon>Deinococci</taxon>
        <taxon>Deinococcales</taxon>
        <taxon>Deinococcaceae</taxon>
        <taxon>Deinococcus</taxon>
    </lineage>
</organism>
<evidence type="ECO:0000256" key="5">
    <source>
        <dbReference type="ARBA" id="ARBA00023136"/>
    </source>
</evidence>
<feature type="transmembrane region" description="Helical" evidence="6">
    <location>
        <begin position="172"/>
        <end position="193"/>
    </location>
</feature>
<dbReference type="InterPro" id="IPR051311">
    <property type="entry name" value="DedA_domain"/>
</dbReference>
<feature type="domain" description="VTT" evidence="7">
    <location>
        <begin position="30"/>
        <end position="160"/>
    </location>
</feature>
<evidence type="ECO:0000259" key="7">
    <source>
        <dbReference type="Pfam" id="PF09335"/>
    </source>
</evidence>
<dbReference type="InterPro" id="IPR032816">
    <property type="entry name" value="VTT_dom"/>
</dbReference>
<keyword evidence="4 6" id="KW-1133">Transmembrane helix</keyword>
<dbReference type="GO" id="GO:0005886">
    <property type="term" value="C:plasma membrane"/>
    <property type="evidence" value="ECO:0007669"/>
    <property type="project" value="UniProtKB-SubCell"/>
</dbReference>
<proteinExistence type="predicted"/>
<gene>
    <name evidence="8" type="ORF">HNQ08_002415</name>
</gene>
<dbReference type="PANTHER" id="PTHR42709">
    <property type="entry name" value="ALKALINE PHOSPHATASE LIKE PROTEIN"/>
    <property type="match status" value="1"/>
</dbReference>
<evidence type="ECO:0000256" key="4">
    <source>
        <dbReference type="ARBA" id="ARBA00022989"/>
    </source>
</evidence>
<dbReference type="Pfam" id="PF09335">
    <property type="entry name" value="VTT_dom"/>
    <property type="match status" value="1"/>
</dbReference>
<accession>A0A7W8NGU8</accession>
<evidence type="ECO:0000256" key="3">
    <source>
        <dbReference type="ARBA" id="ARBA00022692"/>
    </source>
</evidence>
<protein>
    <submittedName>
        <fullName evidence="8">Membrane protein DedA with SNARE-associated domain</fullName>
    </submittedName>
</protein>
<evidence type="ECO:0000313" key="9">
    <source>
        <dbReference type="Proteomes" id="UP000552709"/>
    </source>
</evidence>
<feature type="transmembrane region" description="Helical" evidence="6">
    <location>
        <begin position="12"/>
        <end position="30"/>
    </location>
</feature>
<comment type="caution">
    <text evidence="8">The sequence shown here is derived from an EMBL/GenBank/DDBJ whole genome shotgun (WGS) entry which is preliminary data.</text>
</comment>
<feature type="transmembrane region" description="Helical" evidence="6">
    <location>
        <begin position="140"/>
        <end position="160"/>
    </location>
</feature>
<evidence type="ECO:0000256" key="2">
    <source>
        <dbReference type="ARBA" id="ARBA00022475"/>
    </source>
</evidence>
<keyword evidence="9" id="KW-1185">Reference proteome</keyword>
<feature type="transmembrane region" description="Helical" evidence="6">
    <location>
        <begin position="50"/>
        <end position="71"/>
    </location>
</feature>
<sequence>MVDWIQNLMDSLGYLGIVLLMVLENVFPPIPSELILPSAGFAASRGDLSFVGVVLAGTLGSVVGTLPLYFIGRVFSEERVVAWADKHGKWLALSGDDIRKADDWFDRHGPKAVLFGRMVPGIRSLLSLPAGMSGMPLPTFLLYSAIGSALWASVLTGAGYLLGDHYDKVGEYIGPASTVIVVGLVVAAAVWILGRRHRAATQREDRNSGQN</sequence>
<keyword evidence="2" id="KW-1003">Cell membrane</keyword>
<dbReference type="EMBL" id="JACHFL010000005">
    <property type="protein sequence ID" value="MBB5363317.1"/>
    <property type="molecule type" value="Genomic_DNA"/>
</dbReference>
<keyword evidence="3 6" id="KW-0812">Transmembrane</keyword>
<reference evidence="8 9" key="1">
    <citation type="submission" date="2020-08" db="EMBL/GenBank/DDBJ databases">
        <title>Genomic Encyclopedia of Type Strains, Phase IV (KMG-IV): sequencing the most valuable type-strain genomes for metagenomic binning, comparative biology and taxonomic classification.</title>
        <authorList>
            <person name="Goeker M."/>
        </authorList>
    </citation>
    <scope>NUCLEOTIDE SEQUENCE [LARGE SCALE GENOMIC DNA]</scope>
    <source>
        <strain evidence="8 9">DSM 27939</strain>
    </source>
</reference>
<evidence type="ECO:0000313" key="8">
    <source>
        <dbReference type="EMBL" id="MBB5363317.1"/>
    </source>
</evidence>
<dbReference type="AlphaFoldDB" id="A0A7W8NGU8"/>
<name>A0A7W8NGU8_9DEIO</name>
<evidence type="ECO:0000256" key="6">
    <source>
        <dbReference type="SAM" id="Phobius"/>
    </source>
</evidence>
<evidence type="ECO:0000256" key="1">
    <source>
        <dbReference type="ARBA" id="ARBA00004651"/>
    </source>
</evidence>
<comment type="subcellular location">
    <subcellularLocation>
        <location evidence="1">Cell membrane</location>
        <topology evidence="1">Multi-pass membrane protein</topology>
    </subcellularLocation>
</comment>
<keyword evidence="5 6" id="KW-0472">Membrane</keyword>
<dbReference type="PANTHER" id="PTHR42709:SF6">
    <property type="entry name" value="UNDECAPRENYL PHOSPHATE TRANSPORTER A"/>
    <property type="match status" value="1"/>
</dbReference>
<dbReference type="Proteomes" id="UP000552709">
    <property type="component" value="Unassembled WGS sequence"/>
</dbReference>
<dbReference type="RefSeq" id="WP_184132000.1">
    <property type="nucleotide sequence ID" value="NZ_JACHFL010000005.1"/>
</dbReference>